<evidence type="ECO:0000313" key="3">
    <source>
        <dbReference type="Proteomes" id="UP000596661"/>
    </source>
</evidence>
<dbReference type="InterPro" id="IPR041577">
    <property type="entry name" value="RT_RNaseH_2"/>
</dbReference>
<dbReference type="Gene3D" id="3.30.70.270">
    <property type="match status" value="1"/>
</dbReference>
<reference evidence="2" key="2">
    <citation type="submission" date="2021-03" db="UniProtKB">
        <authorList>
            <consortium name="EnsemblPlants"/>
        </authorList>
    </citation>
    <scope>IDENTIFICATION</scope>
</reference>
<dbReference type="Proteomes" id="UP000596661">
    <property type="component" value="Chromosome 4"/>
</dbReference>
<dbReference type="EMBL" id="UZAU01000369">
    <property type="status" value="NOT_ANNOTATED_CDS"/>
    <property type="molecule type" value="Genomic_DNA"/>
</dbReference>
<dbReference type="Gramene" id="evm.model.04.874">
    <property type="protein sequence ID" value="cds.evm.model.04.874"/>
    <property type="gene ID" value="evm.TU.04.874"/>
</dbReference>
<dbReference type="Pfam" id="PF17919">
    <property type="entry name" value="RT_RNaseH_2"/>
    <property type="match status" value="1"/>
</dbReference>
<dbReference type="PANTHER" id="PTHR34072">
    <property type="entry name" value="ENZYMATIC POLYPROTEIN-RELATED"/>
    <property type="match status" value="1"/>
</dbReference>
<dbReference type="InterPro" id="IPR043502">
    <property type="entry name" value="DNA/RNA_pol_sf"/>
</dbReference>
<dbReference type="SUPFAM" id="SSF56672">
    <property type="entry name" value="DNA/RNA polymerases"/>
    <property type="match status" value="1"/>
</dbReference>
<protein>
    <recommendedName>
        <fullName evidence="1">Reverse transcriptase/retrotransposon-derived protein RNase H-like domain-containing protein</fullName>
    </recommendedName>
</protein>
<evidence type="ECO:0000259" key="1">
    <source>
        <dbReference type="Pfam" id="PF17919"/>
    </source>
</evidence>
<organism evidence="2 3">
    <name type="scientific">Cannabis sativa</name>
    <name type="common">Hemp</name>
    <name type="synonym">Marijuana</name>
    <dbReference type="NCBI Taxonomy" id="3483"/>
    <lineage>
        <taxon>Eukaryota</taxon>
        <taxon>Viridiplantae</taxon>
        <taxon>Streptophyta</taxon>
        <taxon>Embryophyta</taxon>
        <taxon>Tracheophyta</taxon>
        <taxon>Spermatophyta</taxon>
        <taxon>Magnoliopsida</taxon>
        <taxon>eudicotyledons</taxon>
        <taxon>Gunneridae</taxon>
        <taxon>Pentapetalae</taxon>
        <taxon>rosids</taxon>
        <taxon>fabids</taxon>
        <taxon>Rosales</taxon>
        <taxon>Cannabaceae</taxon>
        <taxon>Cannabis</taxon>
    </lineage>
</organism>
<evidence type="ECO:0000313" key="2">
    <source>
        <dbReference type="EnsemblPlants" id="cds.evm.model.04.874"/>
    </source>
</evidence>
<reference evidence="2" key="1">
    <citation type="submission" date="2018-11" db="EMBL/GenBank/DDBJ databases">
        <authorList>
            <person name="Grassa J C."/>
        </authorList>
    </citation>
    <scope>NUCLEOTIDE SEQUENCE [LARGE SCALE GENOMIC DNA]</scope>
</reference>
<accession>A0A803PJ26</accession>
<dbReference type="PANTHER" id="PTHR34072:SF55">
    <property type="entry name" value="DNA_RNA POLYMERASES SUPERFAMILY PROTEIN"/>
    <property type="match status" value="1"/>
</dbReference>
<dbReference type="InterPro" id="IPR043128">
    <property type="entry name" value="Rev_trsase/Diguanyl_cyclase"/>
</dbReference>
<dbReference type="AlphaFoldDB" id="A0A803PJ26"/>
<dbReference type="EnsemblPlants" id="evm.model.04.874">
    <property type="protein sequence ID" value="cds.evm.model.04.874"/>
    <property type="gene ID" value="evm.TU.04.874"/>
</dbReference>
<keyword evidence="3" id="KW-1185">Reference proteome</keyword>
<name>A0A803PJ26_CANSA</name>
<proteinExistence type="predicted"/>
<sequence length="141" mass="15870">MPFGDNPRNVSFWEPIMAKVSKGLDVWKHTYLSREGRLTFIESVLTSLSIYYVICSRYQGLWLGIRKMLGLSRNNSKTTNFGWNEEADKAFQELKHATCTVPVLAMPSQHFIVETDASGYGLGAVLMQGSEPIAYYSHTLG</sequence>
<feature type="domain" description="Reverse transcriptase/retrotransposon-derived protein RNase H-like" evidence="1">
    <location>
        <begin position="83"/>
        <end position="140"/>
    </location>
</feature>